<accession>A0A1I6D3R8</accession>
<dbReference type="RefSeq" id="WP_092076653.1">
    <property type="nucleotide sequence ID" value="NZ_FOYI01000002.1"/>
</dbReference>
<feature type="chain" id="PRO_5011436494" evidence="1">
    <location>
        <begin position="23"/>
        <end position="202"/>
    </location>
</feature>
<evidence type="ECO:0000313" key="2">
    <source>
        <dbReference type="EMBL" id="SFR00109.1"/>
    </source>
</evidence>
<name>A0A1I6D3R8_9RHOB</name>
<keyword evidence="3" id="KW-1185">Reference proteome</keyword>
<dbReference type="AlphaFoldDB" id="A0A1I6D3R8"/>
<dbReference type="STRING" id="871652.SAMN04515673_10290"/>
<proteinExistence type="predicted"/>
<sequence>MATFRALAALFFGAGLVLPAAAADFSDPTWPCIQRKVERLSPGLMWPAPLEEVTLAPEVESAVEDLVARLALRRTEVEDLQPIVSDFTRENGADPALLGEVFSRVFTRMARTRSAIIKGIEDYSLQQIALAEKIDAARTEMTALMQADAPDFDKVDALEEQVDWDERIFIDRQRSLTYVCETPVLLEKRLYAIAQLLQDAQG</sequence>
<evidence type="ECO:0000313" key="3">
    <source>
        <dbReference type="Proteomes" id="UP000199302"/>
    </source>
</evidence>
<gene>
    <name evidence="2" type="ORF">SAMN04515673_10290</name>
</gene>
<protein>
    <submittedName>
        <fullName evidence="2">Uncharacterized protein</fullName>
    </submittedName>
</protein>
<feature type="signal peptide" evidence="1">
    <location>
        <begin position="1"/>
        <end position="22"/>
    </location>
</feature>
<dbReference type="Proteomes" id="UP000199302">
    <property type="component" value="Unassembled WGS sequence"/>
</dbReference>
<evidence type="ECO:0000256" key="1">
    <source>
        <dbReference type="SAM" id="SignalP"/>
    </source>
</evidence>
<dbReference type="EMBL" id="FOYI01000002">
    <property type="protein sequence ID" value="SFR00109.1"/>
    <property type="molecule type" value="Genomic_DNA"/>
</dbReference>
<keyword evidence="1" id="KW-0732">Signal</keyword>
<dbReference type="OrthoDB" id="6159094at2"/>
<reference evidence="2 3" key="1">
    <citation type="submission" date="2016-10" db="EMBL/GenBank/DDBJ databases">
        <authorList>
            <person name="de Groot N.N."/>
        </authorList>
    </citation>
    <scope>NUCLEOTIDE SEQUENCE [LARGE SCALE GENOMIC DNA]</scope>
    <source>
        <strain evidence="3">KMM 9023,NRIC 0796,JCM 17311,KCTC 23692</strain>
    </source>
</reference>
<organism evidence="2 3">
    <name type="scientific">Poseidonocella sedimentorum</name>
    <dbReference type="NCBI Taxonomy" id="871652"/>
    <lineage>
        <taxon>Bacteria</taxon>
        <taxon>Pseudomonadati</taxon>
        <taxon>Pseudomonadota</taxon>
        <taxon>Alphaproteobacteria</taxon>
        <taxon>Rhodobacterales</taxon>
        <taxon>Roseobacteraceae</taxon>
        <taxon>Poseidonocella</taxon>
    </lineage>
</organism>